<evidence type="ECO:0000256" key="1">
    <source>
        <dbReference type="ARBA" id="ARBA00010748"/>
    </source>
</evidence>
<dbReference type="PROSITE" id="PS01249">
    <property type="entry name" value="HYPA"/>
    <property type="match status" value="1"/>
</dbReference>
<feature type="binding site" evidence="5">
    <location>
        <position position="2"/>
    </location>
    <ligand>
        <name>Ni(2+)</name>
        <dbReference type="ChEBI" id="CHEBI:49786"/>
    </ligand>
</feature>
<feature type="binding site" evidence="5">
    <location>
        <position position="76"/>
    </location>
    <ligand>
        <name>Zn(2+)</name>
        <dbReference type="ChEBI" id="CHEBI:29105"/>
    </ligand>
</feature>
<dbReference type="HAMAP" id="MF_00213">
    <property type="entry name" value="HypA_HybF"/>
    <property type="match status" value="1"/>
</dbReference>
<evidence type="ECO:0000256" key="3">
    <source>
        <dbReference type="ARBA" id="ARBA00022723"/>
    </source>
</evidence>
<evidence type="ECO:0000313" key="6">
    <source>
        <dbReference type="EMBL" id="BBP01175.1"/>
    </source>
</evidence>
<dbReference type="GO" id="GO:0008270">
    <property type="term" value="F:zinc ion binding"/>
    <property type="evidence" value="ECO:0007669"/>
    <property type="project" value="UniProtKB-UniRule"/>
</dbReference>
<feature type="binding site" evidence="5">
    <location>
        <position position="89"/>
    </location>
    <ligand>
        <name>Zn(2+)</name>
        <dbReference type="ChEBI" id="CHEBI:29105"/>
    </ligand>
</feature>
<dbReference type="AlphaFoldDB" id="A0A809RI27"/>
<evidence type="ECO:0000313" key="7">
    <source>
        <dbReference type="Proteomes" id="UP000463939"/>
    </source>
</evidence>
<keyword evidence="4 5" id="KW-0862">Zinc</keyword>
<keyword evidence="3 5" id="KW-0479">Metal-binding</keyword>
<dbReference type="PANTHER" id="PTHR34535:SF3">
    <property type="entry name" value="HYDROGENASE MATURATION FACTOR HYPA"/>
    <property type="match status" value="1"/>
</dbReference>
<keyword evidence="7" id="KW-1185">Reference proteome</keyword>
<dbReference type="EMBL" id="AP021881">
    <property type="protein sequence ID" value="BBP01175.1"/>
    <property type="molecule type" value="Genomic_DNA"/>
</dbReference>
<dbReference type="KEGG" id="sniv:SFSGTM_18830"/>
<dbReference type="PANTHER" id="PTHR34535">
    <property type="entry name" value="HYDROGENASE MATURATION FACTOR HYPA"/>
    <property type="match status" value="1"/>
</dbReference>
<feature type="binding site" evidence="5">
    <location>
        <position position="73"/>
    </location>
    <ligand>
        <name>Zn(2+)</name>
        <dbReference type="ChEBI" id="CHEBI:29105"/>
    </ligand>
</feature>
<reference evidence="7" key="1">
    <citation type="submission" date="2019-11" db="EMBL/GenBank/DDBJ databases">
        <title>Isolation and characterization of a novel species in the genus Sulfuriferula.</title>
        <authorList>
            <person name="Mochizuki J."/>
            <person name="Kojima H."/>
            <person name="Fukui M."/>
        </authorList>
    </citation>
    <scope>NUCLEOTIDE SEQUENCE [LARGE SCALE GENOMIC DNA]</scope>
    <source>
        <strain evidence="7">SGTM</strain>
    </source>
</reference>
<dbReference type="Proteomes" id="UP000463939">
    <property type="component" value="Chromosome"/>
</dbReference>
<evidence type="ECO:0000256" key="5">
    <source>
        <dbReference type="HAMAP-Rule" id="MF_00213"/>
    </source>
</evidence>
<dbReference type="InterPro" id="IPR000688">
    <property type="entry name" value="HypA/HybF"/>
</dbReference>
<evidence type="ECO:0000256" key="2">
    <source>
        <dbReference type="ARBA" id="ARBA00022596"/>
    </source>
</evidence>
<keyword evidence="2 5" id="KW-0533">Nickel</keyword>
<comment type="similarity">
    <text evidence="1 5">Belongs to the HypA/HybF family.</text>
</comment>
<dbReference type="RefSeq" id="WP_162084980.1">
    <property type="nucleotide sequence ID" value="NZ_AP021881.1"/>
</dbReference>
<gene>
    <name evidence="5 6" type="primary">hypA</name>
    <name evidence="6" type="ORF">SFSGTM_18830</name>
</gene>
<evidence type="ECO:0000256" key="4">
    <source>
        <dbReference type="ARBA" id="ARBA00022833"/>
    </source>
</evidence>
<dbReference type="GO" id="GO:0016151">
    <property type="term" value="F:nickel cation binding"/>
    <property type="evidence" value="ECO:0007669"/>
    <property type="project" value="UniProtKB-UniRule"/>
</dbReference>
<dbReference type="GO" id="GO:0051604">
    <property type="term" value="P:protein maturation"/>
    <property type="evidence" value="ECO:0007669"/>
    <property type="project" value="InterPro"/>
</dbReference>
<proteinExistence type="inferred from homology"/>
<feature type="binding site" evidence="5">
    <location>
        <position position="92"/>
    </location>
    <ligand>
        <name>Zn(2+)</name>
        <dbReference type="ChEBI" id="CHEBI:29105"/>
    </ligand>
</feature>
<dbReference type="PIRSF" id="PIRSF004761">
    <property type="entry name" value="Hydrgn_mat_HypA"/>
    <property type="match status" value="1"/>
</dbReference>
<dbReference type="Gene3D" id="3.30.2320.80">
    <property type="match status" value="1"/>
</dbReference>
<protein>
    <recommendedName>
        <fullName evidence="5">Hydrogenase maturation factor HypA</fullName>
    </recommendedName>
</protein>
<dbReference type="Pfam" id="PF01155">
    <property type="entry name" value="HypA"/>
    <property type="match status" value="1"/>
</dbReference>
<name>A0A809RI27_9PROT</name>
<dbReference type="InterPro" id="IPR020538">
    <property type="entry name" value="Hydgase_Ni_incorp_HypA/HybF_CS"/>
</dbReference>
<organism evidence="6 7">
    <name type="scientific">Sulfuriferula nivalis</name>
    <dbReference type="NCBI Taxonomy" id="2675298"/>
    <lineage>
        <taxon>Bacteria</taxon>
        <taxon>Pseudomonadati</taxon>
        <taxon>Pseudomonadota</taxon>
        <taxon>Betaproteobacteria</taxon>
        <taxon>Nitrosomonadales</taxon>
        <taxon>Sulfuricellaceae</taxon>
        <taxon>Sulfuriferula</taxon>
    </lineage>
</organism>
<comment type="function">
    <text evidence="5">Involved in the maturation of [NiFe] hydrogenases. Required for nickel insertion into the metal center of the hydrogenase.</text>
</comment>
<sequence>MHELAVCQALVTQVTEIAQQNFAQSVAVITLHIGALSGVEPALLVSAFPLAAAGTVAAEAQLIIESQPVRVHCQTCGADTEATPNRLLCGECGDYHTQLISGDEMLLANLELITN</sequence>
<accession>A0A809RI27</accession>